<proteinExistence type="predicted"/>
<dbReference type="STRING" id="3702.F4HV22"/>
<dbReference type="TAIR" id="AT1G47660"/>
<dbReference type="GeneID" id="841176"/>
<feature type="compositionally biased region" description="Pro residues" evidence="1">
    <location>
        <begin position="28"/>
        <end position="55"/>
    </location>
</feature>
<evidence type="ECO:0000256" key="1">
    <source>
        <dbReference type="SAM" id="MobiDB-lite"/>
    </source>
</evidence>
<evidence type="ECO:0000313" key="2">
    <source>
        <dbReference type="Araport" id="AT1G47660"/>
    </source>
</evidence>
<dbReference type="KEGG" id="ath:AT1G47660"/>
<dbReference type="Proteomes" id="UP000006548">
    <property type="component" value="Chromosome 1"/>
</dbReference>
<evidence type="ECO:0000313" key="3">
    <source>
        <dbReference type="EMBL" id="AEE32198.1"/>
    </source>
</evidence>
<dbReference type="AlphaFoldDB" id="F4HV22"/>
<dbReference type="GlyGen" id="F4HV22">
    <property type="glycosylation" value="1 site"/>
</dbReference>
<dbReference type="Araport" id="AT1G47660"/>
<dbReference type="ExpressionAtlas" id="F4HV22">
    <property type="expression patterns" value="differential"/>
</dbReference>
<reference evidence="4" key="2">
    <citation type="journal article" date="2017" name="Plant J.">
        <title>Araport11: a complete reannotation of the Arabidopsis thaliana reference genome.</title>
        <authorList>
            <person name="Cheng C.Y."/>
            <person name="Krishnakumar V."/>
            <person name="Chan A.P."/>
            <person name="Thibaud-Nissen F."/>
            <person name="Schobel S."/>
            <person name="Town C.D."/>
        </authorList>
    </citation>
    <scope>GENOME REANNOTATION</scope>
    <source>
        <strain evidence="4">cv. Columbia</strain>
    </source>
</reference>
<dbReference type="InParanoid" id="F4HV22"/>
<keyword evidence="4" id="KW-1185">Reference proteome</keyword>
<organism evidence="3 4">
    <name type="scientific">Arabidopsis thaliana</name>
    <name type="common">Mouse-ear cress</name>
    <dbReference type="NCBI Taxonomy" id="3702"/>
    <lineage>
        <taxon>Eukaryota</taxon>
        <taxon>Viridiplantae</taxon>
        <taxon>Streptophyta</taxon>
        <taxon>Embryophyta</taxon>
        <taxon>Tracheophyta</taxon>
        <taxon>Spermatophyta</taxon>
        <taxon>Magnoliopsida</taxon>
        <taxon>eudicotyledons</taxon>
        <taxon>Gunneridae</taxon>
        <taxon>Pentapetalae</taxon>
        <taxon>rosids</taxon>
        <taxon>malvids</taxon>
        <taxon>Brassicales</taxon>
        <taxon>Brassicaceae</taxon>
        <taxon>Camelineae</taxon>
        <taxon>Arabidopsis</taxon>
    </lineage>
</organism>
<sequence>MLPVIPESHDEMTETSNEQGVRTIAPRAAPPARPTTPPPARPTTPPPVWPTTPPPAGAPVAVPAAAHVAVPAAAPVAAPAELGETTSRRTNLDEVIRSFLDRLDLQNTRTTERINVIVAAQKASPVNRRNRPASIVVGSIDEHTRENALNRDNRPNIDTRTYRIEDHYIGASDPHQSDIPARNADLVNLTFLLVYPSVPARQTLVNLKAVNPRIPALNCELINPTVPACRLLNCQPDSSCSSTDNTSSNYHIELVFKLLNSSLSLLARLQALHIS</sequence>
<name>F4HV22_ARATH</name>
<reference evidence="3 4" key="1">
    <citation type="journal article" date="2000" name="Nature">
        <title>Sequence and analysis of chromosome 1 of the plant Arabidopsis thaliana.</title>
        <authorList>
            <person name="Theologis A."/>
            <person name="Ecker J.R."/>
            <person name="Palm C.J."/>
            <person name="Federspiel N.A."/>
            <person name="Kaul S."/>
            <person name="White O."/>
            <person name="Alonso J."/>
            <person name="Altafi H."/>
            <person name="Araujo R."/>
            <person name="Bowman C.L."/>
            <person name="Brooks S.Y."/>
            <person name="Buehler E."/>
            <person name="Chan A."/>
            <person name="Chao Q."/>
            <person name="Chen H."/>
            <person name="Cheuk R.F."/>
            <person name="Chin C.W."/>
            <person name="Chung M.K."/>
            <person name="Conn L."/>
            <person name="Conway A.B."/>
            <person name="Conway A.R."/>
            <person name="Creasy T.H."/>
            <person name="Dewar K."/>
            <person name="Dunn P."/>
            <person name="Etgu P."/>
            <person name="Feldblyum T.V."/>
            <person name="Feng J."/>
            <person name="Fong B."/>
            <person name="Fujii C.Y."/>
            <person name="Gill J.E."/>
            <person name="Goldsmith A.D."/>
            <person name="Haas B."/>
            <person name="Hansen N.F."/>
            <person name="Hughes B."/>
            <person name="Huizar L."/>
            <person name="Hunter J.L."/>
            <person name="Jenkins J."/>
            <person name="Johnson-Hopson C."/>
            <person name="Khan S."/>
            <person name="Khaykin E."/>
            <person name="Kim C.J."/>
            <person name="Koo H.L."/>
            <person name="Kremenetskaia I."/>
            <person name="Kurtz D.B."/>
            <person name="Kwan A."/>
            <person name="Lam B."/>
            <person name="Langin-Hooper S."/>
            <person name="Lee A."/>
            <person name="Lee J.M."/>
            <person name="Lenz C.A."/>
            <person name="Li J.H."/>
            <person name="Li Y."/>
            <person name="Lin X."/>
            <person name="Liu S.X."/>
            <person name="Liu Z.A."/>
            <person name="Luros J.S."/>
            <person name="Maiti R."/>
            <person name="Marziali A."/>
            <person name="Militscher J."/>
            <person name="Miranda M."/>
            <person name="Nguyen M."/>
            <person name="Nierman W.C."/>
            <person name="Osborne B.I."/>
            <person name="Pai G."/>
            <person name="Peterson J."/>
            <person name="Pham P.K."/>
            <person name="Rizzo M."/>
            <person name="Rooney T."/>
            <person name="Rowley D."/>
            <person name="Sakano H."/>
            <person name="Salzberg S.L."/>
            <person name="Schwartz J.R."/>
            <person name="Shinn P."/>
            <person name="Southwick A.M."/>
            <person name="Sun H."/>
            <person name="Tallon L.J."/>
            <person name="Tambunga G."/>
            <person name="Toriumi M.J."/>
            <person name="Town C.D."/>
            <person name="Utterback T."/>
            <person name="Van Aken S."/>
            <person name="Vaysberg M."/>
            <person name="Vysotskaia V.S."/>
            <person name="Walker M."/>
            <person name="Wu D."/>
            <person name="Yu G."/>
            <person name="Fraser C.M."/>
            <person name="Venter J.C."/>
            <person name="Davis R.W."/>
        </authorList>
    </citation>
    <scope>NUCLEOTIDE SEQUENCE [LARGE SCALE GENOMIC DNA]</scope>
    <source>
        <strain evidence="4">cv. Columbia</strain>
    </source>
</reference>
<evidence type="ECO:0000313" key="4">
    <source>
        <dbReference type="Proteomes" id="UP000006548"/>
    </source>
</evidence>
<dbReference type="PaxDb" id="3702-AT1G47660.1"/>
<gene>
    <name evidence="2 3" type="ordered locus">At1g47660</name>
    <name evidence="3" type="ORF">F16N3.35</name>
    <name evidence="3" type="ORF">F16N3_35</name>
</gene>
<protein>
    <submittedName>
        <fullName evidence="3">Uncharacterized protein</fullName>
    </submittedName>
</protein>
<dbReference type="EMBL" id="CP002684">
    <property type="protein sequence ID" value="AEE32198.1"/>
    <property type="molecule type" value="Genomic_DNA"/>
</dbReference>
<feature type="region of interest" description="Disordered" evidence="1">
    <location>
        <begin position="1"/>
        <end position="55"/>
    </location>
</feature>
<accession>F4HV22</accession>
<dbReference type="HOGENOM" id="CLU_1013177_0_0_1"/>